<keyword evidence="7 8" id="KW-0472">Membrane</keyword>
<reference evidence="10 11" key="1">
    <citation type="submission" date="2017-03" db="EMBL/GenBank/DDBJ databases">
        <title>Genome sequence of Clostridium oryzae DSM 28571.</title>
        <authorList>
            <person name="Poehlein A."/>
            <person name="Daniel R."/>
        </authorList>
    </citation>
    <scope>NUCLEOTIDE SEQUENCE [LARGE SCALE GENOMIC DNA]</scope>
    <source>
        <strain evidence="10 11">DSM 28571</strain>
    </source>
</reference>
<feature type="transmembrane region" description="Helical" evidence="8">
    <location>
        <begin position="72"/>
        <end position="91"/>
    </location>
</feature>
<dbReference type="RefSeq" id="WP_079422315.1">
    <property type="nucleotide sequence ID" value="NZ_MZGV01000006.1"/>
</dbReference>
<dbReference type="InterPro" id="IPR036259">
    <property type="entry name" value="MFS_trans_sf"/>
</dbReference>
<evidence type="ECO:0000259" key="9">
    <source>
        <dbReference type="PROSITE" id="PS50850"/>
    </source>
</evidence>
<accession>A0A1V4IVF2</accession>
<feature type="transmembrane region" description="Helical" evidence="8">
    <location>
        <begin position="206"/>
        <end position="230"/>
    </location>
</feature>
<dbReference type="InterPro" id="IPR011701">
    <property type="entry name" value="MFS"/>
</dbReference>
<dbReference type="InterPro" id="IPR050189">
    <property type="entry name" value="MFS_Efflux_Transporters"/>
</dbReference>
<gene>
    <name evidence="10" type="primary">pbuE_1</name>
    <name evidence="10" type="ORF">CLORY_08840</name>
</gene>
<proteinExistence type="inferred from homology"/>
<dbReference type="PROSITE" id="PS50850">
    <property type="entry name" value="MFS"/>
    <property type="match status" value="1"/>
</dbReference>
<feature type="transmembrane region" description="Helical" evidence="8">
    <location>
        <begin position="301"/>
        <end position="320"/>
    </location>
</feature>
<dbReference type="PROSITE" id="PS51257">
    <property type="entry name" value="PROKAR_LIPOPROTEIN"/>
    <property type="match status" value="1"/>
</dbReference>
<dbReference type="PROSITE" id="PS00216">
    <property type="entry name" value="SUGAR_TRANSPORT_1"/>
    <property type="match status" value="1"/>
</dbReference>
<feature type="transmembrane region" description="Helical" evidence="8">
    <location>
        <begin position="332"/>
        <end position="353"/>
    </location>
</feature>
<dbReference type="Gene3D" id="1.20.1250.20">
    <property type="entry name" value="MFS general substrate transporter like domains"/>
    <property type="match status" value="1"/>
</dbReference>
<comment type="caution">
    <text evidence="10">The sequence shown here is derived from an EMBL/GenBank/DDBJ whole genome shotgun (WGS) entry which is preliminary data.</text>
</comment>
<keyword evidence="11" id="KW-1185">Reference proteome</keyword>
<feature type="transmembrane region" description="Helical" evidence="8">
    <location>
        <begin position="37"/>
        <end position="60"/>
    </location>
</feature>
<keyword evidence="6 8" id="KW-1133">Transmembrane helix</keyword>
<dbReference type="PANTHER" id="PTHR43124">
    <property type="entry name" value="PURINE EFFLUX PUMP PBUE"/>
    <property type="match status" value="1"/>
</dbReference>
<dbReference type="InterPro" id="IPR005829">
    <property type="entry name" value="Sugar_transporter_CS"/>
</dbReference>
<evidence type="ECO:0000256" key="5">
    <source>
        <dbReference type="ARBA" id="ARBA00022692"/>
    </source>
</evidence>
<dbReference type="Proteomes" id="UP000190080">
    <property type="component" value="Unassembled WGS sequence"/>
</dbReference>
<feature type="transmembrane region" description="Helical" evidence="8">
    <location>
        <begin position="273"/>
        <end position="295"/>
    </location>
</feature>
<feature type="transmembrane region" description="Helical" evidence="8">
    <location>
        <begin position="359"/>
        <end position="380"/>
    </location>
</feature>
<dbReference type="InterPro" id="IPR001958">
    <property type="entry name" value="Tet-R_TetA/multi-R_MdtG-like"/>
</dbReference>
<dbReference type="STRING" id="1450648.CLORY_08840"/>
<evidence type="ECO:0000313" key="11">
    <source>
        <dbReference type="Proteomes" id="UP000190080"/>
    </source>
</evidence>
<feature type="transmembrane region" description="Helical" evidence="8">
    <location>
        <begin position="97"/>
        <end position="118"/>
    </location>
</feature>
<organism evidence="10 11">
    <name type="scientific">Clostridium oryzae</name>
    <dbReference type="NCBI Taxonomy" id="1450648"/>
    <lineage>
        <taxon>Bacteria</taxon>
        <taxon>Bacillati</taxon>
        <taxon>Bacillota</taxon>
        <taxon>Clostridia</taxon>
        <taxon>Eubacteriales</taxon>
        <taxon>Clostridiaceae</taxon>
        <taxon>Clostridium</taxon>
    </lineage>
</organism>
<feature type="transmembrane region" description="Helical" evidence="8">
    <location>
        <begin position="162"/>
        <end position="180"/>
    </location>
</feature>
<dbReference type="InterPro" id="IPR020846">
    <property type="entry name" value="MFS_dom"/>
</dbReference>
<evidence type="ECO:0000256" key="3">
    <source>
        <dbReference type="ARBA" id="ARBA00022448"/>
    </source>
</evidence>
<comment type="similarity">
    <text evidence="2">Belongs to the major facilitator superfamily. TCR/Tet family.</text>
</comment>
<evidence type="ECO:0000313" key="10">
    <source>
        <dbReference type="EMBL" id="OPJ64012.1"/>
    </source>
</evidence>
<feature type="transmembrane region" description="Helical" evidence="8">
    <location>
        <begin position="242"/>
        <end position="261"/>
    </location>
</feature>
<dbReference type="EMBL" id="MZGV01000006">
    <property type="protein sequence ID" value="OPJ64012.1"/>
    <property type="molecule type" value="Genomic_DNA"/>
</dbReference>
<dbReference type="PRINTS" id="PR01035">
    <property type="entry name" value="TCRTETA"/>
</dbReference>
<keyword evidence="4" id="KW-1003">Cell membrane</keyword>
<dbReference type="AlphaFoldDB" id="A0A1V4IVF2"/>
<dbReference type="OrthoDB" id="9814001at2"/>
<feature type="transmembrane region" description="Helical" evidence="8">
    <location>
        <begin position="130"/>
        <end position="156"/>
    </location>
</feature>
<dbReference type="GO" id="GO:0022857">
    <property type="term" value="F:transmembrane transporter activity"/>
    <property type="evidence" value="ECO:0007669"/>
    <property type="project" value="InterPro"/>
</dbReference>
<dbReference type="SUPFAM" id="SSF103473">
    <property type="entry name" value="MFS general substrate transporter"/>
    <property type="match status" value="1"/>
</dbReference>
<evidence type="ECO:0000256" key="8">
    <source>
        <dbReference type="SAM" id="Phobius"/>
    </source>
</evidence>
<name>A0A1V4IVF2_9CLOT</name>
<keyword evidence="3" id="KW-0813">Transport</keyword>
<protein>
    <submittedName>
        <fullName evidence="10">Purine efflux pump PbuE</fullName>
    </submittedName>
</protein>
<evidence type="ECO:0000256" key="7">
    <source>
        <dbReference type="ARBA" id="ARBA00023136"/>
    </source>
</evidence>
<dbReference type="CDD" id="cd17324">
    <property type="entry name" value="MFS_NepI_like"/>
    <property type="match status" value="1"/>
</dbReference>
<evidence type="ECO:0000256" key="2">
    <source>
        <dbReference type="ARBA" id="ARBA00007520"/>
    </source>
</evidence>
<comment type="subcellular location">
    <subcellularLocation>
        <location evidence="1">Cell membrane</location>
        <topology evidence="1">Multi-pass membrane protein</topology>
    </subcellularLocation>
</comment>
<feature type="domain" description="Major facilitator superfamily (MFS) profile" evidence="9">
    <location>
        <begin position="6"/>
        <end position="384"/>
    </location>
</feature>
<evidence type="ECO:0000256" key="4">
    <source>
        <dbReference type="ARBA" id="ARBA00022475"/>
    </source>
</evidence>
<dbReference type="PANTHER" id="PTHR43124:SF3">
    <property type="entry name" value="CHLORAMPHENICOL EFFLUX PUMP RV0191"/>
    <property type="match status" value="1"/>
</dbReference>
<dbReference type="GO" id="GO:0005886">
    <property type="term" value="C:plasma membrane"/>
    <property type="evidence" value="ECO:0007669"/>
    <property type="project" value="UniProtKB-SubCell"/>
</dbReference>
<keyword evidence="5 8" id="KW-0812">Transmembrane</keyword>
<evidence type="ECO:0000256" key="1">
    <source>
        <dbReference type="ARBA" id="ARBA00004651"/>
    </source>
</evidence>
<evidence type="ECO:0000256" key="6">
    <source>
        <dbReference type="ARBA" id="ARBA00022989"/>
    </source>
</evidence>
<dbReference type="Pfam" id="PF07690">
    <property type="entry name" value="MFS_1"/>
    <property type="match status" value="1"/>
</dbReference>
<sequence>MKKRLIITLLFSIFFLLGCDTFIVSPLVPLIASSFNIAASSGGYLVTAYSILYVIFSPLLGPISDKVGRKKMMVIGTFIFSIASLATGIAPNYILTIIARAFTGVGAACAAPNVWAYIGDYFDYKERGRVTAIIASALSLGMILGVPIGSFLAQLMHWETCFYVLAVVSFLVSISIYAYFPDKKTTDSSNTNYLHQFIKVFKVKSVVFSFLVTLFIAVANLGLYTFLGFWLDKQFNLKVSDVGLFLIFAGFGNVCGVQLGGILSDKFSKKKTIIASSLLLVTALILLPIFGNNIFLAAIDVFLWLGSGGAAFSVMQVLITQLSSAQRGTVMAVNNSFMWLGTASGSAIVSFLIAHFNFAAATSVCALSALIASVILAVFIHECISIKESV</sequence>